<proteinExistence type="predicted"/>
<evidence type="ECO:0000313" key="3">
    <source>
        <dbReference type="EMBL" id="TBX42449.1"/>
    </source>
</evidence>
<evidence type="ECO:0000313" key="4">
    <source>
        <dbReference type="Proteomes" id="UP000292648"/>
    </source>
</evidence>
<dbReference type="EMBL" id="SEHH01000058">
    <property type="protein sequence ID" value="TBX42449.1"/>
    <property type="molecule type" value="Genomic_DNA"/>
</dbReference>
<name>A0A4Q9Y0X5_9LACO</name>
<dbReference type="Proteomes" id="UP000292648">
    <property type="component" value="Unassembled WGS sequence"/>
</dbReference>
<comment type="caution">
    <text evidence="3">The sequence shown here is derived from an EMBL/GenBank/DDBJ whole genome shotgun (WGS) entry which is preliminary data.</text>
</comment>
<keyword evidence="1" id="KW-0479">Metal-binding</keyword>
<evidence type="ECO:0000256" key="1">
    <source>
        <dbReference type="PROSITE-ProRule" id="PRU00325"/>
    </source>
</evidence>
<dbReference type="InterPro" id="IPR007527">
    <property type="entry name" value="Znf_SWIM"/>
</dbReference>
<gene>
    <name evidence="3" type="ORF">EUZ87_08330</name>
</gene>
<reference evidence="3 4" key="1">
    <citation type="submission" date="2019-01" db="EMBL/GenBank/DDBJ databases">
        <title>Draft genome sequence of Lactobacillus paraplantarum OSY-TC318, a Producer of the novel lantibiotic Paraplantaracin TC318.</title>
        <authorList>
            <person name="Hussein W.E."/>
            <person name="Huang E."/>
            <person name="Yousef A.E."/>
        </authorList>
    </citation>
    <scope>NUCLEOTIDE SEQUENCE [LARGE SCALE GENOMIC DNA]</scope>
    <source>
        <strain evidence="3 4">OSY-TC318</strain>
    </source>
</reference>
<dbReference type="Pfam" id="PF04434">
    <property type="entry name" value="SWIM"/>
    <property type="match status" value="1"/>
</dbReference>
<sequence>MDWEAYFPTVIAERGYDYYLQGLVTDLQQTKTQITATVTGTKCYDVSISMSNDEFQAGTCDCPYAAGHQYCKHMAAVLYQVAAVNDSSQPAKTTDSNEDDHDENRVAQVVAHATNAQVRDFLNTVLMHDAHLAQLFKLMVGGLEPQRDLSEYLAAIDDPFETNADSDGFIDYTAATDFGEEMLSLLNEEVQPLVDQRQFSLVFQILAHLMLKIDQVDIDDSDGEIMMIMSACDDLWQQVLAEANTDVQQQVFDWLCHQLTLSSNFIEDALMTLLFTYFKTPAFIDAKLAYTAKQLRAAEKRPNGWERDFQVEKWLKYHLQMMAAAHVPDQQVIEFCETNLTVPRVRLFYAQFCLQHQDAAQAVHLLQTGKKLVTDDASLLVAFSQQLKSVYQQQGNQKLYRQELWQLLTEYCPADETLFSELKQSYAPKDWPAARTQLFAAIATNPRADLKPLYVQENLLRPLLKAVVAADGLWDMRSYEGLLKPHFSDQLLAKYDQEVRKMAATTGTRRKYQQLVDILERMLNYPAGKGTVHAIVRDWRQQYPRRSAMMDELSRLK</sequence>
<dbReference type="AlphaFoldDB" id="A0A4Q9Y0X5"/>
<protein>
    <recommendedName>
        <fullName evidence="2">SWIM-type domain-containing protein</fullName>
    </recommendedName>
</protein>
<evidence type="ECO:0000259" key="2">
    <source>
        <dbReference type="PROSITE" id="PS50966"/>
    </source>
</evidence>
<dbReference type="PROSITE" id="PS50966">
    <property type="entry name" value="ZF_SWIM"/>
    <property type="match status" value="1"/>
</dbReference>
<dbReference type="GO" id="GO:0008270">
    <property type="term" value="F:zinc ion binding"/>
    <property type="evidence" value="ECO:0007669"/>
    <property type="project" value="UniProtKB-KW"/>
</dbReference>
<accession>A0A4Q9Y0X5</accession>
<keyword evidence="1" id="KW-0863">Zinc-finger</keyword>
<keyword evidence="1" id="KW-0862">Zinc</keyword>
<feature type="domain" description="SWIM-type" evidence="2">
    <location>
        <begin position="44"/>
        <end position="82"/>
    </location>
</feature>
<organism evidence="3 4">
    <name type="scientific">Lactiplantibacillus paraplantarum</name>
    <dbReference type="NCBI Taxonomy" id="60520"/>
    <lineage>
        <taxon>Bacteria</taxon>
        <taxon>Bacillati</taxon>
        <taxon>Bacillota</taxon>
        <taxon>Bacilli</taxon>
        <taxon>Lactobacillales</taxon>
        <taxon>Lactobacillaceae</taxon>
        <taxon>Lactiplantibacillus</taxon>
    </lineage>
</organism>